<feature type="transmembrane region" description="Helical" evidence="6">
    <location>
        <begin position="311"/>
        <end position="337"/>
    </location>
</feature>
<reference evidence="7 8" key="1">
    <citation type="submission" date="2013-08" db="EMBL/GenBank/DDBJ databases">
        <authorList>
            <person name="Huang J."/>
            <person name="Wang G."/>
        </authorList>
    </citation>
    <scope>NUCLEOTIDE SEQUENCE [LARGE SCALE GENOMIC DNA]</scope>
    <source>
        <strain evidence="7 8">JSM 076056</strain>
    </source>
</reference>
<protein>
    <submittedName>
        <fullName evidence="7">Membrane protein</fullName>
    </submittedName>
</protein>
<sequence length="352" mass="39556">MLRKITKRQWILLFLSIVTVIAAYFILPVSVPLIIAFITALFLGPGVRLLQYRFKLKRRLSVITVYISFLIILGIVGTYVVTRVVTETIQFVENIPSYIRQLENYFNEQKSTYDRFTEGLPEPFVSELESGVGQNLQSLRETVASNETIENLASVAASIPELLVSLIVYLIALFLFMLEMPRLKKMAFDHMTDQTAEKVKFMSNRLSYVVFGFLKAQFLVSIVIFIVTLIGLLFISPNVALLMSFIIWIIDFIPIIGSIAILGPWALYMLIIGEFTMGTELAILAILLLAIRRTVEPKVMGRHIGLSPLATLIAMYIGLQLIGFLGFFVGPLVVIAFNSAKEAGIIKTNFKI</sequence>
<organism evidence="7 8">
    <name type="scientific">Pontibacillus halophilus JSM 076056 = DSM 19796</name>
    <dbReference type="NCBI Taxonomy" id="1385510"/>
    <lineage>
        <taxon>Bacteria</taxon>
        <taxon>Bacillati</taxon>
        <taxon>Bacillota</taxon>
        <taxon>Bacilli</taxon>
        <taxon>Bacillales</taxon>
        <taxon>Bacillaceae</taxon>
        <taxon>Pontibacillus</taxon>
    </lineage>
</organism>
<evidence type="ECO:0000313" key="7">
    <source>
        <dbReference type="EMBL" id="KGX93294.1"/>
    </source>
</evidence>
<dbReference type="Pfam" id="PF01594">
    <property type="entry name" value="AI-2E_transport"/>
    <property type="match status" value="1"/>
</dbReference>
<feature type="transmembrane region" description="Helical" evidence="6">
    <location>
        <begin position="62"/>
        <end position="81"/>
    </location>
</feature>
<dbReference type="InterPro" id="IPR002549">
    <property type="entry name" value="AI-2E-like"/>
</dbReference>
<dbReference type="GO" id="GO:0016020">
    <property type="term" value="C:membrane"/>
    <property type="evidence" value="ECO:0007669"/>
    <property type="project" value="UniProtKB-SubCell"/>
</dbReference>
<proteinExistence type="inferred from homology"/>
<evidence type="ECO:0000256" key="5">
    <source>
        <dbReference type="ARBA" id="ARBA00023136"/>
    </source>
</evidence>
<comment type="subcellular location">
    <subcellularLocation>
        <location evidence="1">Membrane</location>
        <topology evidence="1">Multi-pass membrane protein</topology>
    </subcellularLocation>
</comment>
<comment type="caution">
    <text evidence="7">The sequence shown here is derived from an EMBL/GenBank/DDBJ whole genome shotgun (WGS) entry which is preliminary data.</text>
</comment>
<dbReference type="InterPro" id="IPR014227">
    <property type="entry name" value="YtvI-like"/>
</dbReference>
<keyword evidence="5 6" id="KW-0472">Membrane</keyword>
<evidence type="ECO:0000256" key="6">
    <source>
        <dbReference type="SAM" id="Phobius"/>
    </source>
</evidence>
<dbReference type="PANTHER" id="PTHR21716:SF68">
    <property type="entry name" value="TRANSPORT PROTEIN YTVI-RELATED"/>
    <property type="match status" value="1"/>
</dbReference>
<dbReference type="EMBL" id="AVPE01000003">
    <property type="protein sequence ID" value="KGX93294.1"/>
    <property type="molecule type" value="Genomic_DNA"/>
</dbReference>
<keyword evidence="8" id="KW-1185">Reference proteome</keyword>
<accession>A0A0A5GMR7</accession>
<feature type="transmembrane region" description="Helical" evidence="6">
    <location>
        <begin position="155"/>
        <end position="178"/>
    </location>
</feature>
<name>A0A0A5GMR7_9BACI</name>
<dbReference type="PANTHER" id="PTHR21716">
    <property type="entry name" value="TRANSMEMBRANE PROTEIN"/>
    <property type="match status" value="1"/>
</dbReference>
<comment type="similarity">
    <text evidence="2">Belongs to the autoinducer-2 exporter (AI-2E) (TC 2.A.86) family.</text>
</comment>
<feature type="transmembrane region" description="Helical" evidence="6">
    <location>
        <begin position="241"/>
        <end position="262"/>
    </location>
</feature>
<dbReference type="AlphaFoldDB" id="A0A0A5GMR7"/>
<dbReference type="OrthoDB" id="9774361at2"/>
<keyword evidence="3 6" id="KW-0812">Transmembrane</keyword>
<dbReference type="STRING" id="1385510.GCA_000425205_01196"/>
<dbReference type="GO" id="GO:0055085">
    <property type="term" value="P:transmembrane transport"/>
    <property type="evidence" value="ECO:0007669"/>
    <property type="project" value="TreeGrafter"/>
</dbReference>
<evidence type="ECO:0000256" key="2">
    <source>
        <dbReference type="ARBA" id="ARBA00009773"/>
    </source>
</evidence>
<gene>
    <name evidence="7" type="ORF">N781_12875</name>
</gene>
<dbReference type="eggNOG" id="COG0628">
    <property type="taxonomic scope" value="Bacteria"/>
</dbReference>
<feature type="transmembrane region" description="Helical" evidence="6">
    <location>
        <begin position="269"/>
        <end position="291"/>
    </location>
</feature>
<dbReference type="Proteomes" id="UP000030528">
    <property type="component" value="Unassembled WGS sequence"/>
</dbReference>
<feature type="transmembrane region" description="Helical" evidence="6">
    <location>
        <begin position="33"/>
        <end position="50"/>
    </location>
</feature>
<evidence type="ECO:0000256" key="1">
    <source>
        <dbReference type="ARBA" id="ARBA00004141"/>
    </source>
</evidence>
<evidence type="ECO:0000256" key="4">
    <source>
        <dbReference type="ARBA" id="ARBA00022989"/>
    </source>
</evidence>
<feature type="transmembrane region" description="Helical" evidence="6">
    <location>
        <begin position="9"/>
        <end position="27"/>
    </location>
</feature>
<dbReference type="RefSeq" id="WP_026799650.1">
    <property type="nucleotide sequence ID" value="NZ_AULI01000005.1"/>
</dbReference>
<evidence type="ECO:0000313" key="8">
    <source>
        <dbReference type="Proteomes" id="UP000030528"/>
    </source>
</evidence>
<dbReference type="NCBIfam" id="TIGR02872">
    <property type="entry name" value="spore_ytvI"/>
    <property type="match status" value="1"/>
</dbReference>
<evidence type="ECO:0000256" key="3">
    <source>
        <dbReference type="ARBA" id="ARBA00022692"/>
    </source>
</evidence>
<keyword evidence="4 6" id="KW-1133">Transmembrane helix</keyword>
<feature type="transmembrane region" description="Helical" evidence="6">
    <location>
        <begin position="208"/>
        <end position="235"/>
    </location>
</feature>